<reference evidence="2" key="2">
    <citation type="submission" date="2023-06" db="EMBL/GenBank/DDBJ databases">
        <authorList>
            <person name="Sun Q."/>
            <person name="Zhou Y."/>
        </authorList>
    </citation>
    <scope>NUCLEOTIDE SEQUENCE</scope>
    <source>
        <strain evidence="2">CGMCC 1.10859</strain>
    </source>
</reference>
<dbReference type="PANTHER" id="PTHR35528:SF3">
    <property type="entry name" value="BLL1675 PROTEIN"/>
    <property type="match status" value="1"/>
</dbReference>
<evidence type="ECO:0000313" key="3">
    <source>
        <dbReference type="Proteomes" id="UP000634647"/>
    </source>
</evidence>
<dbReference type="InterPro" id="IPR032874">
    <property type="entry name" value="DDE_dom"/>
</dbReference>
<evidence type="ECO:0000259" key="1">
    <source>
        <dbReference type="Pfam" id="PF13610"/>
    </source>
</evidence>
<dbReference type="AlphaFoldDB" id="A0AAN5A218"/>
<dbReference type="InterPro" id="IPR012337">
    <property type="entry name" value="RNaseH-like_sf"/>
</dbReference>
<gene>
    <name evidence="2" type="ORF">GCM10008024_40940</name>
</gene>
<dbReference type="PANTHER" id="PTHR35528">
    <property type="entry name" value="BLL1675 PROTEIN"/>
    <property type="match status" value="1"/>
</dbReference>
<proteinExistence type="predicted"/>
<accession>A0AAN5A218</accession>
<dbReference type="EMBL" id="BNAB01000044">
    <property type="protein sequence ID" value="GHE06478.1"/>
    <property type="molecule type" value="Genomic_DNA"/>
</dbReference>
<comment type="caution">
    <text evidence="2">The sequence shown here is derived from an EMBL/GenBank/DDBJ whole genome shotgun (WGS) entry which is preliminary data.</text>
</comment>
<feature type="domain" description="DDE" evidence="1">
    <location>
        <begin position="1"/>
        <end position="121"/>
    </location>
</feature>
<dbReference type="InterPro" id="IPR052183">
    <property type="entry name" value="IS_Transposase"/>
</dbReference>
<dbReference type="Proteomes" id="UP000634647">
    <property type="component" value="Unassembled WGS sequence"/>
</dbReference>
<name>A0AAN5A218_9RHOB</name>
<evidence type="ECO:0000313" key="2">
    <source>
        <dbReference type="EMBL" id="GHE06478.1"/>
    </source>
</evidence>
<reference evidence="2" key="1">
    <citation type="journal article" date="2014" name="Int. J. Syst. Evol. Microbiol.">
        <title>Complete genome sequence of Corynebacterium casei LMG S-19264T (=DSM 44701T), isolated from a smear-ripened cheese.</title>
        <authorList>
            <consortium name="US DOE Joint Genome Institute (JGI-PGF)"/>
            <person name="Walter F."/>
            <person name="Albersmeier A."/>
            <person name="Kalinowski J."/>
            <person name="Ruckert C."/>
        </authorList>
    </citation>
    <scope>NUCLEOTIDE SEQUENCE</scope>
    <source>
        <strain evidence="2">CGMCC 1.10859</strain>
    </source>
</reference>
<sequence length="148" mass="17439">MKINGELHYLWRAVDHEGEVLESFVTKRRDKKAALKFLKKSLKRHGCTDEIVTDLMRSYGAALRELGISDLQETGRWTNNRAENSHQPFRRRKRAMLRFRQMRTSQKFASVHASVHNHFNQERALYSRQNFKLNRAAALAEWRGLFAP</sequence>
<protein>
    <recommendedName>
        <fullName evidence="1">DDE domain-containing protein</fullName>
    </recommendedName>
</protein>
<organism evidence="2 3">
    <name type="scientific">Allgaiera indica</name>
    <dbReference type="NCBI Taxonomy" id="765699"/>
    <lineage>
        <taxon>Bacteria</taxon>
        <taxon>Pseudomonadati</taxon>
        <taxon>Pseudomonadota</taxon>
        <taxon>Alphaproteobacteria</taxon>
        <taxon>Rhodobacterales</taxon>
        <taxon>Paracoccaceae</taxon>
        <taxon>Allgaiera</taxon>
    </lineage>
</organism>
<dbReference type="SUPFAM" id="SSF53098">
    <property type="entry name" value="Ribonuclease H-like"/>
    <property type="match status" value="1"/>
</dbReference>
<dbReference type="Pfam" id="PF13610">
    <property type="entry name" value="DDE_Tnp_IS240"/>
    <property type="match status" value="1"/>
</dbReference>